<evidence type="ECO:0000313" key="2">
    <source>
        <dbReference type="EMBL" id="WZN40310.1"/>
    </source>
</evidence>
<sequence length="311" mass="34176">MKHSLFALLAVTLFSCAQESDIPTPAAPTDKQAVQFNLGDFIRKQSDMQRTARKAPGDAYRDSSMTDIANLYYVAYDASGTRVSYKSFDTLSTSFGTINDSLAAGDYTILVAASTGKLLVNADPVVSPEQPNINYHALHPFVEADSTTIRNAGDIFLKKFQFEVTANGSGTIQDLSLERVVGKITVEVKDALPASHPYNELTARILPTTLHWKISNGDISAPDFWWTRWMTRISNTTFQDYLFGSHYSVNVVLYYKDKNTGAAMSKTINNVPVTTNKVTSLSGFLYGGGASSTYQIKVNQAWSGDTTVVQW</sequence>
<dbReference type="PROSITE" id="PS51257">
    <property type="entry name" value="PROKAR_LIPOPROTEIN"/>
    <property type="match status" value="1"/>
</dbReference>
<accession>A0ABZ2YMF2</accession>
<feature type="chain" id="PRO_5045191989" description="Fimbrillin-A associated anchor protein Mfa1 and Mfa2" evidence="1">
    <location>
        <begin position="18"/>
        <end position="311"/>
    </location>
</feature>
<name>A0ABZ2YMF2_9BACT</name>
<evidence type="ECO:0000256" key="1">
    <source>
        <dbReference type="SAM" id="SignalP"/>
    </source>
</evidence>
<organism evidence="2 3">
    <name type="scientific">Chitinophaga pollutisoli</name>
    <dbReference type="NCBI Taxonomy" id="3133966"/>
    <lineage>
        <taxon>Bacteria</taxon>
        <taxon>Pseudomonadati</taxon>
        <taxon>Bacteroidota</taxon>
        <taxon>Chitinophagia</taxon>
        <taxon>Chitinophagales</taxon>
        <taxon>Chitinophagaceae</taxon>
        <taxon>Chitinophaga</taxon>
    </lineage>
</organism>
<protein>
    <recommendedName>
        <fullName evidence="4">Fimbrillin-A associated anchor protein Mfa1 and Mfa2</fullName>
    </recommendedName>
</protein>
<keyword evidence="3" id="KW-1185">Reference proteome</keyword>
<reference evidence="3" key="1">
    <citation type="submission" date="2024-03" db="EMBL/GenBank/DDBJ databases">
        <title>Chitinophaga horti sp. nov., isolated from garden soil.</title>
        <authorList>
            <person name="Lee D.S."/>
            <person name="Han D.M."/>
            <person name="Baek J.H."/>
            <person name="Choi D.G."/>
            <person name="Jeon J.H."/>
            <person name="Jeon C.O."/>
        </authorList>
    </citation>
    <scope>NUCLEOTIDE SEQUENCE [LARGE SCALE GENOMIC DNA]</scope>
    <source>
        <strain evidence="3">GPA1</strain>
    </source>
</reference>
<evidence type="ECO:0000313" key="3">
    <source>
        <dbReference type="Proteomes" id="UP001485459"/>
    </source>
</evidence>
<dbReference type="Proteomes" id="UP001485459">
    <property type="component" value="Chromosome"/>
</dbReference>
<dbReference type="EMBL" id="CP149822">
    <property type="protein sequence ID" value="WZN40310.1"/>
    <property type="molecule type" value="Genomic_DNA"/>
</dbReference>
<dbReference type="RefSeq" id="WP_341835233.1">
    <property type="nucleotide sequence ID" value="NZ_CP149822.1"/>
</dbReference>
<gene>
    <name evidence="2" type="ORF">WJU16_20295</name>
</gene>
<proteinExistence type="predicted"/>
<feature type="signal peptide" evidence="1">
    <location>
        <begin position="1"/>
        <end position="17"/>
    </location>
</feature>
<keyword evidence="1" id="KW-0732">Signal</keyword>
<evidence type="ECO:0008006" key="4">
    <source>
        <dbReference type="Google" id="ProtNLM"/>
    </source>
</evidence>